<feature type="transmembrane region" description="Helical" evidence="1">
    <location>
        <begin position="61"/>
        <end position="81"/>
    </location>
</feature>
<evidence type="ECO:0000256" key="1">
    <source>
        <dbReference type="SAM" id="Phobius"/>
    </source>
</evidence>
<dbReference type="RefSeq" id="WP_111844367.1">
    <property type="nucleotide sequence ID" value="NZ_UEGI01000006.1"/>
</dbReference>
<comment type="caution">
    <text evidence="2">The sequence shown here is derived from an EMBL/GenBank/DDBJ whole genome shotgun (WGS) entry which is preliminary data.</text>
</comment>
<feature type="transmembrane region" description="Helical" evidence="1">
    <location>
        <begin position="28"/>
        <end position="49"/>
    </location>
</feature>
<keyword evidence="1" id="KW-0812">Transmembrane</keyword>
<protein>
    <submittedName>
        <fullName evidence="2">Uncharacterized protein</fullName>
    </submittedName>
</protein>
<gene>
    <name evidence="2" type="ORF">ESU54_10910</name>
</gene>
<evidence type="ECO:0000313" key="3">
    <source>
        <dbReference type="Proteomes" id="UP000321497"/>
    </source>
</evidence>
<dbReference type="AlphaFoldDB" id="A0A5C6YYB2"/>
<organism evidence="2 3">
    <name type="scientific">Aequorivita antarctica</name>
    <dbReference type="NCBI Taxonomy" id="153266"/>
    <lineage>
        <taxon>Bacteria</taxon>
        <taxon>Pseudomonadati</taxon>
        <taxon>Bacteroidota</taxon>
        <taxon>Flavobacteriia</taxon>
        <taxon>Flavobacteriales</taxon>
        <taxon>Flavobacteriaceae</taxon>
        <taxon>Aequorivita</taxon>
    </lineage>
</organism>
<dbReference type="Proteomes" id="UP000321497">
    <property type="component" value="Unassembled WGS sequence"/>
</dbReference>
<proteinExistence type="predicted"/>
<name>A0A5C6YYB2_9FLAO</name>
<keyword evidence="1" id="KW-1133">Transmembrane helix</keyword>
<dbReference type="OrthoDB" id="7057678at2"/>
<keyword evidence="1" id="KW-0472">Membrane</keyword>
<reference evidence="2 3" key="1">
    <citation type="submission" date="2019-08" db="EMBL/GenBank/DDBJ databases">
        <title>Genome of Aequorivita antarctica SW49 (type strain).</title>
        <authorList>
            <person name="Bowman J.P."/>
        </authorList>
    </citation>
    <scope>NUCLEOTIDE SEQUENCE [LARGE SCALE GENOMIC DNA]</scope>
    <source>
        <strain evidence="2 3">SW49</strain>
    </source>
</reference>
<accession>A0A5C6YYB2</accession>
<sequence length="208" mass="23898">MNDKEKIPFQDTELDEDLSFELPESTRLIITIPAILVSLLIIGIYVYLIFCDPEYIDPEKFGFPAILIALVLTIIIINLPWNKLGFRIKKIGMIELENVVKGQAQNNSKELADLQKQIDGLRSKLSANPIGLIEDNSPDELVIKFLEQYNQWAFSALRIRKWGARQSGFENLSNYQTEEIRESLRRLLSKKKVETRVSKKGNTLYIAK</sequence>
<dbReference type="EMBL" id="VORT01000007">
    <property type="protein sequence ID" value="TXD72724.1"/>
    <property type="molecule type" value="Genomic_DNA"/>
</dbReference>
<keyword evidence="3" id="KW-1185">Reference proteome</keyword>
<evidence type="ECO:0000313" key="2">
    <source>
        <dbReference type="EMBL" id="TXD72724.1"/>
    </source>
</evidence>